<dbReference type="InterPro" id="IPR058626">
    <property type="entry name" value="MdtA-like_b-barrel"/>
</dbReference>
<feature type="domain" description="Multidrug resistance protein MdtA-like beta-barrel" evidence="10">
    <location>
        <begin position="247"/>
        <end position="328"/>
    </location>
</feature>
<evidence type="ECO:0000313" key="13">
    <source>
        <dbReference type="Proteomes" id="UP001169764"/>
    </source>
</evidence>
<dbReference type="Pfam" id="PF25876">
    <property type="entry name" value="HH_MFP_RND"/>
    <property type="match status" value="1"/>
</dbReference>
<keyword evidence="13" id="KW-1185">Reference proteome</keyword>
<proteinExistence type="inferred from homology"/>
<dbReference type="InterPro" id="IPR058637">
    <property type="entry name" value="YknX-like_C"/>
</dbReference>
<feature type="transmembrane region" description="Helical" evidence="7">
    <location>
        <begin position="19"/>
        <end position="36"/>
    </location>
</feature>
<evidence type="ECO:0000256" key="6">
    <source>
        <dbReference type="SAM" id="MobiDB-lite"/>
    </source>
</evidence>
<keyword evidence="4" id="KW-0997">Cell inner membrane</keyword>
<evidence type="ECO:0000259" key="10">
    <source>
        <dbReference type="Pfam" id="PF25944"/>
    </source>
</evidence>
<comment type="subcellular location">
    <subcellularLocation>
        <location evidence="1">Cell membrane</location>
    </subcellularLocation>
</comment>
<dbReference type="PANTHER" id="PTHR30469:SF12">
    <property type="entry name" value="MULTIDRUG RESISTANCE PROTEIN MDTA"/>
    <property type="match status" value="1"/>
</dbReference>
<dbReference type="RefSeq" id="WP_303543809.1">
    <property type="nucleotide sequence ID" value="NZ_JAUOTP010000007.1"/>
</dbReference>
<sequence>MTEEWDEPVTRSPHARRNAMIVVIVLIVIAGLAWAFTRGGSAKPGAGRSAGAAGGGGPGGPGGPGGGGGRRQAATVGTDKVVAADMPETIAAIGTVTPIVTATVRPQLSGNIFTINFTEGQVVRQGQLLAQIDPRPYRLALAQADANLQRDLAQLNLARVTLKRYQTLLSQDSIARQEVDTQAASLKQYEGTVAADRAAIGTAKLNLQYTSITAPVSGRIGLRQADIGNYVTPGDANGIGIITQTAPLDVAFALPQADLQRLLMKGGASMALPVTAKDQAGTTTLAEGKFLTFDNQIDATTGTVRAKARFANPDGRLFPNQFVNVVIVANTLRQVATVPVSAVRHGAQGDFVFTLQADKTAKLALVKTGPANGARIAVLSGVKVGETVITEGADSLDDGSPVILPTDKRPERPARKKGFFASLFGGGSSAASDGGQGNRSGEGGERRKRRQSAGE</sequence>
<dbReference type="Gene3D" id="2.40.50.100">
    <property type="match status" value="1"/>
</dbReference>
<evidence type="ECO:0000256" key="2">
    <source>
        <dbReference type="ARBA" id="ARBA00009477"/>
    </source>
</evidence>
<evidence type="ECO:0000256" key="5">
    <source>
        <dbReference type="ARBA" id="ARBA00023136"/>
    </source>
</evidence>
<dbReference type="Gene3D" id="2.40.30.170">
    <property type="match status" value="1"/>
</dbReference>
<name>A0ABT8YDC7_9SPHN</name>
<feature type="region of interest" description="Disordered" evidence="6">
    <location>
        <begin position="43"/>
        <end position="75"/>
    </location>
</feature>
<comment type="caution">
    <text evidence="12">The sequence shown here is derived from an EMBL/GenBank/DDBJ whole genome shotgun (WGS) entry which is preliminary data.</text>
</comment>
<dbReference type="Pfam" id="PF25989">
    <property type="entry name" value="YknX_C"/>
    <property type="match status" value="1"/>
</dbReference>
<evidence type="ECO:0000259" key="9">
    <source>
        <dbReference type="Pfam" id="PF25917"/>
    </source>
</evidence>
<feature type="domain" description="Multidrug resistance protein MdtA-like alpha-helical hairpin" evidence="8">
    <location>
        <begin position="141"/>
        <end position="210"/>
    </location>
</feature>
<keyword evidence="7" id="KW-1133">Transmembrane helix</keyword>
<protein>
    <submittedName>
        <fullName evidence="12">Efflux RND transporter periplasmic adaptor subunit</fullName>
    </submittedName>
</protein>
<feature type="compositionally biased region" description="Gly residues" evidence="6">
    <location>
        <begin position="424"/>
        <end position="441"/>
    </location>
</feature>
<comment type="similarity">
    <text evidence="2">Belongs to the membrane fusion protein (MFP) (TC 8.A.1) family.</text>
</comment>
<feature type="region of interest" description="Disordered" evidence="6">
    <location>
        <begin position="395"/>
        <end position="455"/>
    </location>
</feature>
<reference evidence="12" key="1">
    <citation type="submission" date="2023-07" db="EMBL/GenBank/DDBJ databases">
        <authorList>
            <person name="Kim M."/>
        </authorList>
    </citation>
    <scope>NUCLEOTIDE SEQUENCE</scope>
    <source>
        <strain evidence="12">BIUV-7</strain>
    </source>
</reference>
<dbReference type="SUPFAM" id="SSF111369">
    <property type="entry name" value="HlyD-like secretion proteins"/>
    <property type="match status" value="1"/>
</dbReference>
<evidence type="ECO:0000256" key="3">
    <source>
        <dbReference type="ARBA" id="ARBA00022475"/>
    </source>
</evidence>
<dbReference type="InterPro" id="IPR058625">
    <property type="entry name" value="MdtA-like_BSH"/>
</dbReference>
<evidence type="ECO:0000259" key="11">
    <source>
        <dbReference type="Pfam" id="PF25989"/>
    </source>
</evidence>
<feature type="domain" description="YknX-like C-terminal permuted SH3-like" evidence="11">
    <location>
        <begin position="336"/>
        <end position="403"/>
    </location>
</feature>
<dbReference type="Gene3D" id="1.10.287.470">
    <property type="entry name" value="Helix hairpin bin"/>
    <property type="match status" value="1"/>
</dbReference>
<evidence type="ECO:0000256" key="4">
    <source>
        <dbReference type="ARBA" id="ARBA00022519"/>
    </source>
</evidence>
<feature type="compositionally biased region" description="Basic residues" evidence="6">
    <location>
        <begin position="446"/>
        <end position="455"/>
    </location>
</feature>
<dbReference type="InterPro" id="IPR058624">
    <property type="entry name" value="MdtA-like_HH"/>
</dbReference>
<organism evidence="12 13">
    <name type="scientific">Sphingomonas natans</name>
    <dbReference type="NCBI Taxonomy" id="3063330"/>
    <lineage>
        <taxon>Bacteria</taxon>
        <taxon>Pseudomonadati</taxon>
        <taxon>Pseudomonadota</taxon>
        <taxon>Alphaproteobacteria</taxon>
        <taxon>Sphingomonadales</taxon>
        <taxon>Sphingomonadaceae</taxon>
        <taxon>Sphingomonas</taxon>
    </lineage>
</organism>
<keyword evidence="5 7" id="KW-0472">Membrane</keyword>
<evidence type="ECO:0000256" key="7">
    <source>
        <dbReference type="SAM" id="Phobius"/>
    </source>
</evidence>
<dbReference type="Pfam" id="PF25944">
    <property type="entry name" value="Beta-barrel_RND"/>
    <property type="match status" value="1"/>
</dbReference>
<evidence type="ECO:0000259" key="8">
    <source>
        <dbReference type="Pfam" id="PF25876"/>
    </source>
</evidence>
<dbReference type="InterPro" id="IPR006143">
    <property type="entry name" value="RND_pump_MFP"/>
</dbReference>
<keyword evidence="3" id="KW-1003">Cell membrane</keyword>
<evidence type="ECO:0000313" key="12">
    <source>
        <dbReference type="EMBL" id="MDO6415620.1"/>
    </source>
</evidence>
<feature type="compositionally biased region" description="Gly residues" evidence="6">
    <location>
        <begin position="52"/>
        <end position="70"/>
    </location>
</feature>
<dbReference type="NCBIfam" id="TIGR01730">
    <property type="entry name" value="RND_mfp"/>
    <property type="match status" value="1"/>
</dbReference>
<keyword evidence="7" id="KW-0812">Transmembrane</keyword>
<dbReference type="Gene3D" id="2.40.420.20">
    <property type="match status" value="1"/>
</dbReference>
<gene>
    <name evidence="12" type="ORF">Q4F19_14615</name>
</gene>
<dbReference type="EMBL" id="JAUOTP010000007">
    <property type="protein sequence ID" value="MDO6415620.1"/>
    <property type="molecule type" value="Genomic_DNA"/>
</dbReference>
<dbReference type="PANTHER" id="PTHR30469">
    <property type="entry name" value="MULTIDRUG RESISTANCE PROTEIN MDTA"/>
    <property type="match status" value="1"/>
</dbReference>
<dbReference type="Pfam" id="PF25917">
    <property type="entry name" value="BSH_RND"/>
    <property type="match status" value="1"/>
</dbReference>
<dbReference type="Proteomes" id="UP001169764">
    <property type="component" value="Unassembled WGS sequence"/>
</dbReference>
<feature type="domain" description="Multidrug resistance protein MdtA-like barrel-sandwich hybrid" evidence="9">
    <location>
        <begin position="101"/>
        <end position="241"/>
    </location>
</feature>
<evidence type="ECO:0000256" key="1">
    <source>
        <dbReference type="ARBA" id="ARBA00004236"/>
    </source>
</evidence>
<accession>A0ABT8YDC7</accession>